<evidence type="ECO:0000256" key="1">
    <source>
        <dbReference type="ARBA" id="ARBA00023125"/>
    </source>
</evidence>
<reference evidence="4 5" key="1">
    <citation type="journal article" date="2014" name="Int. J. Syst. Evol. Microbiol.">
        <title>Complete genome sequence of Corynebacterium casei LMG S-19264T (=DSM 44701T), isolated from a smear-ripened cheese.</title>
        <authorList>
            <consortium name="US DOE Joint Genome Institute (JGI-PGF)"/>
            <person name="Walter F."/>
            <person name="Albersmeier A."/>
            <person name="Kalinowski J."/>
            <person name="Ruckert C."/>
        </authorList>
    </citation>
    <scope>NUCLEOTIDE SEQUENCE [LARGE SCALE GENOMIC DNA]</scope>
    <source>
        <strain evidence="4 5">CGMCC 1.7286</strain>
    </source>
</reference>
<dbReference type="Gene3D" id="1.10.357.10">
    <property type="entry name" value="Tetracycline Repressor, domain 2"/>
    <property type="match status" value="1"/>
</dbReference>
<evidence type="ECO:0000313" key="5">
    <source>
        <dbReference type="Proteomes" id="UP000599578"/>
    </source>
</evidence>
<dbReference type="RefSeq" id="WP_229721888.1">
    <property type="nucleotide sequence ID" value="NZ_BMLT01000005.1"/>
</dbReference>
<evidence type="ECO:0000313" key="4">
    <source>
        <dbReference type="EMBL" id="GGO82140.1"/>
    </source>
</evidence>
<dbReference type="EMBL" id="BMLT01000005">
    <property type="protein sequence ID" value="GGO82140.1"/>
    <property type="molecule type" value="Genomic_DNA"/>
</dbReference>
<dbReference type="Proteomes" id="UP000599578">
    <property type="component" value="Unassembled WGS sequence"/>
</dbReference>
<dbReference type="Pfam" id="PF00440">
    <property type="entry name" value="TetR_N"/>
    <property type="match status" value="1"/>
</dbReference>
<organism evidence="4 5">
    <name type="scientific">Marinobacterium nitratireducens</name>
    <dbReference type="NCBI Taxonomy" id="518897"/>
    <lineage>
        <taxon>Bacteria</taxon>
        <taxon>Pseudomonadati</taxon>
        <taxon>Pseudomonadota</taxon>
        <taxon>Gammaproteobacteria</taxon>
        <taxon>Oceanospirillales</taxon>
        <taxon>Oceanospirillaceae</taxon>
        <taxon>Marinobacterium</taxon>
    </lineage>
</organism>
<protein>
    <submittedName>
        <fullName evidence="4">TetR family transcriptional regulator</fullName>
    </submittedName>
</protein>
<dbReference type="AlphaFoldDB" id="A0A918DTV9"/>
<sequence>MIDDGVQLEWRTRAMNKKLSNNESGWRGSPEVWFEAAIEILLESGIESVKISTLAKRLNLSRTSFYWFFNDREALLSDLVTAWKDKNTGGILAQSQAYADSLAEATLNVFDCWLDESLFDSRFEFAIRSWSLRSPAIQEEVQQADTQRLSALAKMFKRHGFNDIEADVHARTIYLVQIGYISMQTQESLAERMQRIPEYVKIFTGKLPESHELKRFYHKHGYT</sequence>
<proteinExistence type="predicted"/>
<dbReference type="PROSITE" id="PS50977">
    <property type="entry name" value="HTH_TETR_2"/>
    <property type="match status" value="1"/>
</dbReference>
<keyword evidence="5" id="KW-1185">Reference proteome</keyword>
<dbReference type="GO" id="GO:0003677">
    <property type="term" value="F:DNA binding"/>
    <property type="evidence" value="ECO:0007669"/>
    <property type="project" value="UniProtKB-UniRule"/>
</dbReference>
<keyword evidence="1 2" id="KW-0238">DNA-binding</keyword>
<evidence type="ECO:0000259" key="3">
    <source>
        <dbReference type="PROSITE" id="PS50977"/>
    </source>
</evidence>
<accession>A0A918DTV9</accession>
<evidence type="ECO:0000256" key="2">
    <source>
        <dbReference type="PROSITE-ProRule" id="PRU00335"/>
    </source>
</evidence>
<dbReference type="SUPFAM" id="SSF46689">
    <property type="entry name" value="Homeodomain-like"/>
    <property type="match status" value="1"/>
</dbReference>
<name>A0A918DTV9_9GAMM</name>
<dbReference type="InterPro" id="IPR001647">
    <property type="entry name" value="HTH_TetR"/>
</dbReference>
<dbReference type="InterPro" id="IPR009057">
    <property type="entry name" value="Homeodomain-like_sf"/>
</dbReference>
<feature type="DNA-binding region" description="H-T-H motif" evidence="2">
    <location>
        <begin position="50"/>
        <end position="69"/>
    </location>
</feature>
<comment type="caution">
    <text evidence="4">The sequence shown here is derived from an EMBL/GenBank/DDBJ whole genome shotgun (WGS) entry which is preliminary data.</text>
</comment>
<gene>
    <name evidence="4" type="ORF">GCM10011348_22830</name>
</gene>
<feature type="domain" description="HTH tetR-type" evidence="3">
    <location>
        <begin position="27"/>
        <end position="87"/>
    </location>
</feature>